<dbReference type="SMART" id="SM00100">
    <property type="entry name" value="cNMP"/>
    <property type="match status" value="1"/>
</dbReference>
<protein>
    <submittedName>
        <fullName evidence="2">Cyclic nucleotide-binding domain-containing protein</fullName>
    </submittedName>
</protein>
<evidence type="ECO:0000313" key="2">
    <source>
        <dbReference type="EMBL" id="MBW5486014.1"/>
    </source>
</evidence>
<dbReference type="NCBIfam" id="NF041163">
    <property type="entry name" value="encap_f2b"/>
    <property type="match status" value="1"/>
</dbReference>
<dbReference type="InterPro" id="IPR000595">
    <property type="entry name" value="cNMP-bd_dom"/>
</dbReference>
<dbReference type="PANTHER" id="PTHR24567">
    <property type="entry name" value="CRP FAMILY TRANSCRIPTIONAL REGULATORY PROTEIN"/>
    <property type="match status" value="1"/>
</dbReference>
<gene>
    <name evidence="2" type="ORF">GPJ59_30155</name>
</gene>
<dbReference type="InterPro" id="IPR049817">
    <property type="entry name" value="Encap_f2b"/>
</dbReference>
<organism evidence="2 3">
    <name type="scientific">Streptomyces bambusae</name>
    <dbReference type="NCBI Taxonomy" id="1550616"/>
    <lineage>
        <taxon>Bacteria</taxon>
        <taxon>Bacillati</taxon>
        <taxon>Actinomycetota</taxon>
        <taxon>Actinomycetes</taxon>
        <taxon>Kitasatosporales</taxon>
        <taxon>Streptomycetaceae</taxon>
        <taxon>Streptomyces</taxon>
    </lineage>
</organism>
<feature type="domain" description="Cyclic nucleotide-binding" evidence="1">
    <location>
        <begin position="117"/>
        <end position="200"/>
    </location>
</feature>
<dbReference type="InterPro" id="IPR050397">
    <property type="entry name" value="Env_Response_Regulators"/>
</dbReference>
<evidence type="ECO:0000313" key="3">
    <source>
        <dbReference type="Proteomes" id="UP000812013"/>
    </source>
</evidence>
<proteinExistence type="predicted"/>
<dbReference type="Proteomes" id="UP000812013">
    <property type="component" value="Unassembled WGS sequence"/>
</dbReference>
<dbReference type="InterPro" id="IPR018490">
    <property type="entry name" value="cNMP-bd_dom_sf"/>
</dbReference>
<dbReference type="InterPro" id="IPR045641">
    <property type="entry name" value="SrpI-like"/>
</dbReference>
<keyword evidence="3" id="KW-1185">Reference proteome</keyword>
<dbReference type="EMBL" id="WTFF01000327">
    <property type="protein sequence ID" value="MBW5486014.1"/>
    <property type="molecule type" value="Genomic_DNA"/>
</dbReference>
<dbReference type="InterPro" id="IPR014710">
    <property type="entry name" value="RmlC-like_jellyroll"/>
</dbReference>
<dbReference type="CDD" id="cd00038">
    <property type="entry name" value="CAP_ED"/>
    <property type="match status" value="1"/>
</dbReference>
<comment type="caution">
    <text evidence="2">The sequence shown here is derived from an EMBL/GenBank/DDBJ whole genome shotgun (WGS) entry which is preliminary data.</text>
</comment>
<evidence type="ECO:0000259" key="1">
    <source>
        <dbReference type="PROSITE" id="PS50042"/>
    </source>
</evidence>
<sequence length="470" mass="51839">MTVDSSPETQLDPPPLTSLGTAAARNLATTTKSAPQMQEITSRWLLKTLPWVETKGGAYRVNRRLTYTVGDGRIEFIQDGATVRVIPRELNELALLRGFDDMEVLNAIAGRCVQRDFRAGEVLVERGTPAVGIHLIAHGRVSQTGEGKYGDEVAVSVLADGDRFGEQALLDGQGTWDYTATAETAGTLLTLSRSDFDAVLASAPSLRTHIDRFTALPQQRQNRHGEAEIAMSAGHTGEPDLPGTFVDYELNPREYELSLAQTVLRVHTRVADLYNGPMNQTEEQLRLTIEALRERQEHELINNREFGLLHNADFKQRIQTHSGPPTPDDLDELLCRRRGTKLILAHPKTIAAIGREFNARGLYPDHVDLGGQSVPAWRGVPILPCNKIPISKENTSSIIAMRTGEENQGVIGLHQTGLPEEYQPGLSVRFMGIDEKSIISYLVTTYYSAAVLVPDALGVLENVQIARRRD</sequence>
<dbReference type="SUPFAM" id="SSF51206">
    <property type="entry name" value="cAMP-binding domain-like"/>
    <property type="match status" value="1"/>
</dbReference>
<name>A0ABS6ZE19_9ACTN</name>
<dbReference type="Pfam" id="PF19307">
    <property type="entry name" value="SrpI-like"/>
    <property type="match status" value="1"/>
</dbReference>
<dbReference type="RefSeq" id="WP_219671100.1">
    <property type="nucleotide sequence ID" value="NZ_WTFF01000327.1"/>
</dbReference>
<accession>A0ABS6ZE19</accession>
<dbReference type="PROSITE" id="PS50042">
    <property type="entry name" value="CNMP_BINDING_3"/>
    <property type="match status" value="1"/>
</dbReference>
<dbReference type="Gene3D" id="2.60.120.10">
    <property type="entry name" value="Jelly Rolls"/>
    <property type="match status" value="1"/>
</dbReference>
<reference evidence="2 3" key="1">
    <citation type="submission" date="2019-12" db="EMBL/GenBank/DDBJ databases">
        <title>Genome sequence of Streptomyces bambusae.</title>
        <authorList>
            <person name="Bansal K."/>
            <person name="Choksket S."/>
            <person name="Korpole S."/>
            <person name="Patil P.B."/>
        </authorList>
    </citation>
    <scope>NUCLEOTIDE SEQUENCE [LARGE SCALE GENOMIC DNA]</scope>
    <source>
        <strain evidence="2 3">SK60</strain>
    </source>
</reference>
<dbReference type="Pfam" id="PF00027">
    <property type="entry name" value="cNMP_binding"/>
    <property type="match status" value="1"/>
</dbReference>
<dbReference type="PANTHER" id="PTHR24567:SF74">
    <property type="entry name" value="HTH-TYPE TRANSCRIPTIONAL REGULATOR ARCR"/>
    <property type="match status" value="1"/>
</dbReference>